<dbReference type="InterPro" id="IPR006089">
    <property type="entry name" value="Acyl-CoA_DH_CS"/>
</dbReference>
<keyword evidence="5 6" id="KW-0560">Oxidoreductase</keyword>
<evidence type="ECO:0000313" key="11">
    <source>
        <dbReference type="Proteomes" id="UP000616839"/>
    </source>
</evidence>
<dbReference type="Gene3D" id="2.40.110.10">
    <property type="entry name" value="Butyryl-CoA Dehydrogenase, subunit A, domain 2"/>
    <property type="match status" value="1"/>
</dbReference>
<dbReference type="InterPro" id="IPR013786">
    <property type="entry name" value="AcylCoA_DH/ox_N"/>
</dbReference>
<dbReference type="SUPFAM" id="SSF47203">
    <property type="entry name" value="Acyl-CoA dehydrogenase C-terminal domain-like"/>
    <property type="match status" value="1"/>
</dbReference>
<dbReference type="GO" id="GO:0003995">
    <property type="term" value="F:acyl-CoA dehydrogenase activity"/>
    <property type="evidence" value="ECO:0007669"/>
    <property type="project" value="InterPro"/>
</dbReference>
<dbReference type="Gene3D" id="1.20.140.10">
    <property type="entry name" value="Butyryl-CoA Dehydrogenase, subunit A, domain 3"/>
    <property type="match status" value="1"/>
</dbReference>
<dbReference type="Pfam" id="PF02771">
    <property type="entry name" value="Acyl-CoA_dh_N"/>
    <property type="match status" value="1"/>
</dbReference>
<dbReference type="RefSeq" id="WP_192144123.1">
    <property type="nucleotide sequence ID" value="NZ_JACYXZ010000004.1"/>
</dbReference>
<dbReference type="EMBL" id="JACYXZ010000004">
    <property type="protein sequence ID" value="MBD8870777.1"/>
    <property type="molecule type" value="Genomic_DNA"/>
</dbReference>
<evidence type="ECO:0000256" key="3">
    <source>
        <dbReference type="ARBA" id="ARBA00022630"/>
    </source>
</evidence>
<evidence type="ECO:0000256" key="5">
    <source>
        <dbReference type="ARBA" id="ARBA00023002"/>
    </source>
</evidence>
<organism evidence="10 11">
    <name type="scientific">Nocardioides donggukensis</name>
    <dbReference type="NCBI Taxonomy" id="2774019"/>
    <lineage>
        <taxon>Bacteria</taxon>
        <taxon>Bacillati</taxon>
        <taxon>Actinomycetota</taxon>
        <taxon>Actinomycetes</taxon>
        <taxon>Propionibacteriales</taxon>
        <taxon>Nocardioidaceae</taxon>
        <taxon>Nocardioides</taxon>
    </lineage>
</organism>
<evidence type="ECO:0000259" key="8">
    <source>
        <dbReference type="Pfam" id="PF02770"/>
    </source>
</evidence>
<dbReference type="FunFam" id="2.40.110.10:FF:000002">
    <property type="entry name" value="Acyl-CoA dehydrogenase fadE12"/>
    <property type="match status" value="1"/>
</dbReference>
<name>A0A927K4V4_9ACTN</name>
<evidence type="ECO:0000256" key="2">
    <source>
        <dbReference type="ARBA" id="ARBA00009347"/>
    </source>
</evidence>
<keyword evidence="4 6" id="KW-0274">FAD</keyword>
<dbReference type="Proteomes" id="UP000616839">
    <property type="component" value="Unassembled WGS sequence"/>
</dbReference>
<keyword evidence="3 6" id="KW-0285">Flavoprotein</keyword>
<evidence type="ECO:0000256" key="4">
    <source>
        <dbReference type="ARBA" id="ARBA00022827"/>
    </source>
</evidence>
<keyword evidence="11" id="KW-1185">Reference proteome</keyword>
<dbReference type="PANTHER" id="PTHR43884:SF12">
    <property type="entry name" value="ISOVALERYL-COA DEHYDROGENASE, MITOCHONDRIAL-RELATED"/>
    <property type="match status" value="1"/>
</dbReference>
<dbReference type="Gene3D" id="1.10.540.10">
    <property type="entry name" value="Acyl-CoA dehydrogenase/oxidase, N-terminal domain"/>
    <property type="match status" value="1"/>
</dbReference>
<feature type="domain" description="Acyl-CoA oxidase/dehydrogenase middle" evidence="8">
    <location>
        <begin position="126"/>
        <end position="219"/>
    </location>
</feature>
<accession>A0A927K4V4</accession>
<dbReference type="Pfam" id="PF02770">
    <property type="entry name" value="Acyl-CoA_dh_M"/>
    <property type="match status" value="1"/>
</dbReference>
<dbReference type="GO" id="GO:0050660">
    <property type="term" value="F:flavin adenine dinucleotide binding"/>
    <property type="evidence" value="ECO:0007669"/>
    <property type="project" value="InterPro"/>
</dbReference>
<gene>
    <name evidence="10" type="ORF">IE331_14195</name>
</gene>
<dbReference type="Pfam" id="PF00441">
    <property type="entry name" value="Acyl-CoA_dh_1"/>
    <property type="match status" value="1"/>
</dbReference>
<evidence type="ECO:0000256" key="6">
    <source>
        <dbReference type="RuleBase" id="RU362125"/>
    </source>
</evidence>
<reference evidence="10" key="1">
    <citation type="submission" date="2020-09" db="EMBL/GenBank/DDBJ databases">
        <title>Nocardioides sp. strain MJB4 16S ribosomal RNA gene Genome sequencing and assembly.</title>
        <authorList>
            <person name="Kim I."/>
        </authorList>
    </citation>
    <scope>NUCLEOTIDE SEQUENCE</scope>
    <source>
        <strain evidence="10">MJB4</strain>
    </source>
</reference>
<proteinExistence type="inferred from homology"/>
<dbReference type="InterPro" id="IPR046373">
    <property type="entry name" value="Acyl-CoA_Oxase/DH_mid-dom_sf"/>
</dbReference>
<dbReference type="InterPro" id="IPR006091">
    <property type="entry name" value="Acyl-CoA_Oxase/DH_mid-dom"/>
</dbReference>
<dbReference type="PANTHER" id="PTHR43884">
    <property type="entry name" value="ACYL-COA DEHYDROGENASE"/>
    <property type="match status" value="1"/>
</dbReference>
<sequence length="391" mass="42984">MRRTLYEEEHEDFRATVAAFVEKVVADQWERWDDDGLVDRAAWEVAGSLGIIGTSVPEELGGGGVADFRYRMVIMEELCRVGANSFNAGLSVQDDLVMPYVVDLGSDEQRREWLPELCAGTAIGSLALTEPGAGSDLRGIRTTARRDGDGWVLNGTKTFITNGFLADVVLVLAKVDPRTDAGDFAVFLVPTDRPGFSRGRKLDKLGLRGNDTAELSFEDLRLTDADLLGSAGRGLAHVMERLPLERLSIAATSVAASAAAYAWARRYCFDRDAFGQPIGDFQATRFTLAEVETEIDAATAMLDRAVLLLNDGNLTAIDAAKAKWWISDLHQRVVDKCLQLHGGYGYMREYPIARAYADARIQPIYGGTNQIMKDLIGRDIARRTVREANSR</sequence>
<dbReference type="PROSITE" id="PS00072">
    <property type="entry name" value="ACYL_COA_DH_1"/>
    <property type="match status" value="1"/>
</dbReference>
<protein>
    <submittedName>
        <fullName evidence="10">Acyl-CoA dehydrogenase family protein</fullName>
    </submittedName>
</protein>
<evidence type="ECO:0000259" key="7">
    <source>
        <dbReference type="Pfam" id="PF00441"/>
    </source>
</evidence>
<evidence type="ECO:0000256" key="1">
    <source>
        <dbReference type="ARBA" id="ARBA00001974"/>
    </source>
</evidence>
<comment type="similarity">
    <text evidence="2 6">Belongs to the acyl-CoA dehydrogenase family.</text>
</comment>
<dbReference type="FunFam" id="1.20.140.10:FF:000001">
    <property type="entry name" value="Acyl-CoA dehydrogenase"/>
    <property type="match status" value="1"/>
</dbReference>
<dbReference type="InterPro" id="IPR009075">
    <property type="entry name" value="AcylCo_DH/oxidase_C"/>
</dbReference>
<dbReference type="PROSITE" id="PS00073">
    <property type="entry name" value="ACYL_COA_DH_2"/>
    <property type="match status" value="1"/>
</dbReference>
<comment type="caution">
    <text evidence="10">The sequence shown here is derived from an EMBL/GenBank/DDBJ whole genome shotgun (WGS) entry which is preliminary data.</text>
</comment>
<dbReference type="InterPro" id="IPR037069">
    <property type="entry name" value="AcylCoA_DH/ox_N_sf"/>
</dbReference>
<evidence type="ECO:0000313" key="10">
    <source>
        <dbReference type="EMBL" id="MBD8870777.1"/>
    </source>
</evidence>
<evidence type="ECO:0000259" key="9">
    <source>
        <dbReference type="Pfam" id="PF02771"/>
    </source>
</evidence>
<feature type="domain" description="Acyl-CoA dehydrogenase/oxidase C-terminal" evidence="7">
    <location>
        <begin position="232"/>
        <end position="380"/>
    </location>
</feature>
<dbReference type="InterPro" id="IPR036250">
    <property type="entry name" value="AcylCo_DH-like_C"/>
</dbReference>
<dbReference type="SUPFAM" id="SSF56645">
    <property type="entry name" value="Acyl-CoA dehydrogenase NM domain-like"/>
    <property type="match status" value="1"/>
</dbReference>
<dbReference type="AlphaFoldDB" id="A0A927K4V4"/>
<comment type="cofactor">
    <cofactor evidence="1 6">
        <name>FAD</name>
        <dbReference type="ChEBI" id="CHEBI:57692"/>
    </cofactor>
</comment>
<dbReference type="InterPro" id="IPR009100">
    <property type="entry name" value="AcylCoA_DH/oxidase_NM_dom_sf"/>
</dbReference>
<feature type="domain" description="Acyl-CoA dehydrogenase/oxidase N-terminal" evidence="9">
    <location>
        <begin position="8"/>
        <end position="120"/>
    </location>
</feature>